<dbReference type="InterPro" id="IPR051217">
    <property type="entry name" value="Insect_Cuticle_Struc_Prot"/>
</dbReference>
<reference evidence="4 5" key="1">
    <citation type="submission" date="2020-11" db="EMBL/GenBank/DDBJ databases">
        <authorList>
            <person name="Wallbank WR R."/>
            <person name="Pardo Diaz C."/>
            <person name="Kozak K."/>
            <person name="Martin S."/>
            <person name="Jiggins C."/>
            <person name="Moest M."/>
            <person name="Warren A I."/>
            <person name="Generalovic N T."/>
            <person name="Byers J.R.P. K."/>
            <person name="Montejo-Kovacevich G."/>
            <person name="Yen C E."/>
        </authorList>
    </citation>
    <scope>NUCLEOTIDE SEQUENCE [LARGE SCALE GENOMIC DNA]</scope>
</reference>
<dbReference type="AlphaFoldDB" id="A0A7R8UTS9"/>
<protein>
    <recommendedName>
        <fullName evidence="6">Cuticle protein</fullName>
    </recommendedName>
</protein>
<dbReference type="PANTHER" id="PTHR12236:SF75">
    <property type="entry name" value="CUTICULAR PROTEIN 62BB, ISOFORM A"/>
    <property type="match status" value="1"/>
</dbReference>
<evidence type="ECO:0000256" key="3">
    <source>
        <dbReference type="SAM" id="SignalP"/>
    </source>
</evidence>
<accession>A0A7R8UTS9</accession>
<dbReference type="PROSITE" id="PS51155">
    <property type="entry name" value="CHIT_BIND_RR_2"/>
    <property type="match status" value="1"/>
</dbReference>
<dbReference type="GO" id="GO:0042302">
    <property type="term" value="F:structural constituent of cuticle"/>
    <property type="evidence" value="ECO:0007669"/>
    <property type="project" value="UniProtKB-UniRule"/>
</dbReference>
<sequence length="193" mass="20517">MAFKFSILFALAVVTNAGHLALATGYPHSYGPYVVAPQASAYVKTFAAPAVLKTVDYEAPAAYDFSYAVSDPYIGDQKSQVEFRHGNNVHRSSSLIDVNGFKSTLEYTTDEHNGFNGVVRREPLAYPTAASSTKVIAPLASVAKIVGATPVQYPAPFGKIAPPVIATGHYGRFIAGGAAPYAPTAYTAQVYYN</sequence>
<keyword evidence="1 2" id="KW-0193">Cuticle</keyword>
<dbReference type="GO" id="GO:0005615">
    <property type="term" value="C:extracellular space"/>
    <property type="evidence" value="ECO:0007669"/>
    <property type="project" value="TreeGrafter"/>
</dbReference>
<feature type="signal peptide" evidence="3">
    <location>
        <begin position="1"/>
        <end position="17"/>
    </location>
</feature>
<keyword evidence="5" id="KW-1185">Reference proteome</keyword>
<evidence type="ECO:0008006" key="6">
    <source>
        <dbReference type="Google" id="ProtNLM"/>
    </source>
</evidence>
<evidence type="ECO:0000256" key="1">
    <source>
        <dbReference type="ARBA" id="ARBA00022460"/>
    </source>
</evidence>
<dbReference type="GO" id="GO:0031012">
    <property type="term" value="C:extracellular matrix"/>
    <property type="evidence" value="ECO:0007669"/>
    <property type="project" value="TreeGrafter"/>
</dbReference>
<dbReference type="InterPro" id="IPR000618">
    <property type="entry name" value="Insect_cuticle"/>
</dbReference>
<proteinExistence type="predicted"/>
<keyword evidence="3" id="KW-0732">Signal</keyword>
<organism evidence="4 5">
    <name type="scientific">Hermetia illucens</name>
    <name type="common">Black soldier fly</name>
    <dbReference type="NCBI Taxonomy" id="343691"/>
    <lineage>
        <taxon>Eukaryota</taxon>
        <taxon>Metazoa</taxon>
        <taxon>Ecdysozoa</taxon>
        <taxon>Arthropoda</taxon>
        <taxon>Hexapoda</taxon>
        <taxon>Insecta</taxon>
        <taxon>Pterygota</taxon>
        <taxon>Neoptera</taxon>
        <taxon>Endopterygota</taxon>
        <taxon>Diptera</taxon>
        <taxon>Brachycera</taxon>
        <taxon>Stratiomyomorpha</taxon>
        <taxon>Stratiomyidae</taxon>
        <taxon>Hermetiinae</taxon>
        <taxon>Hermetia</taxon>
    </lineage>
</organism>
<dbReference type="Pfam" id="PF00379">
    <property type="entry name" value="Chitin_bind_4"/>
    <property type="match status" value="1"/>
</dbReference>
<dbReference type="Proteomes" id="UP000594454">
    <property type="component" value="Chromosome 3"/>
</dbReference>
<evidence type="ECO:0000313" key="4">
    <source>
        <dbReference type="EMBL" id="CAD7086500.1"/>
    </source>
</evidence>
<dbReference type="OrthoDB" id="6370668at2759"/>
<gene>
    <name evidence="4" type="ORF">HERILL_LOCUS9272</name>
</gene>
<evidence type="ECO:0000313" key="5">
    <source>
        <dbReference type="Proteomes" id="UP000594454"/>
    </source>
</evidence>
<feature type="chain" id="PRO_5031411595" description="Cuticle protein" evidence="3">
    <location>
        <begin position="18"/>
        <end position="193"/>
    </location>
</feature>
<name>A0A7R8UTS9_HERIL</name>
<dbReference type="InParanoid" id="A0A7R8UTS9"/>
<dbReference type="EMBL" id="LR899011">
    <property type="protein sequence ID" value="CAD7086500.1"/>
    <property type="molecule type" value="Genomic_DNA"/>
</dbReference>
<evidence type="ECO:0000256" key="2">
    <source>
        <dbReference type="PROSITE-ProRule" id="PRU00497"/>
    </source>
</evidence>
<dbReference type="PANTHER" id="PTHR12236">
    <property type="entry name" value="STRUCTURAL CONTITUENT OF CUTICLE"/>
    <property type="match status" value="1"/>
</dbReference>